<dbReference type="FunFam" id="1.10.287.110:FF:000006">
    <property type="entry name" value="Import inner membrane translocase subunit TIM16"/>
    <property type="match status" value="1"/>
</dbReference>
<dbReference type="AlphaFoldDB" id="A0A8H8A1V6"/>
<evidence type="ECO:0000256" key="5">
    <source>
        <dbReference type="ARBA" id="ARBA00022448"/>
    </source>
</evidence>
<dbReference type="InterPro" id="IPR005341">
    <property type="entry name" value="Tim16"/>
</dbReference>
<evidence type="ECO:0000256" key="3">
    <source>
        <dbReference type="ARBA" id="ARBA00013571"/>
    </source>
</evidence>
<evidence type="ECO:0000256" key="12">
    <source>
        <dbReference type="ARBA" id="ARBA00031407"/>
    </source>
</evidence>
<dbReference type="InterPro" id="IPR036869">
    <property type="entry name" value="J_dom_sf"/>
</dbReference>
<keyword evidence="9" id="KW-0496">Mitochondrion</keyword>
<dbReference type="Gene3D" id="1.10.287.110">
    <property type="entry name" value="DnaJ domain"/>
    <property type="match status" value="1"/>
</dbReference>
<evidence type="ECO:0000256" key="10">
    <source>
        <dbReference type="ARBA" id="ARBA00023136"/>
    </source>
</evidence>
<evidence type="ECO:0000256" key="7">
    <source>
        <dbReference type="ARBA" id="ARBA00022927"/>
    </source>
</evidence>
<comment type="similarity">
    <text evidence="2">Belongs to the TIM16/PAM16 family.</text>
</comment>
<evidence type="ECO:0000256" key="6">
    <source>
        <dbReference type="ARBA" id="ARBA00022792"/>
    </source>
</evidence>
<name>A0A8H8A1V6_9FUNG</name>
<evidence type="ECO:0000256" key="1">
    <source>
        <dbReference type="ARBA" id="ARBA00004637"/>
    </source>
</evidence>
<dbReference type="Proteomes" id="UP000673691">
    <property type="component" value="Unassembled WGS sequence"/>
</dbReference>
<proteinExistence type="inferred from homology"/>
<keyword evidence="10" id="KW-0472">Membrane</keyword>
<sequence>MVRSLPGGREKIQKKKKKNLVWLLVHTPDEFSLCFHVGTPPGVSGAFPRCPFETSPSTVLRTEPVSAQNNCADYYSGRHDPCEGVCCSVQAGRNHCLFSRHTRPRVDAAQSSKNAAANAAPRTASNLTRQTGMTIEEARQILNVRKDSDVQEINKKYEHLFRANEQSQGGSPYLQAKVFRAKERIDLEAKLETNEGKPVGSKTPTPS</sequence>
<keyword evidence="14" id="KW-1185">Reference proteome</keyword>
<dbReference type="Pfam" id="PF03656">
    <property type="entry name" value="Pam16"/>
    <property type="match status" value="1"/>
</dbReference>
<keyword evidence="7" id="KW-0653">Protein transport</keyword>
<gene>
    <name evidence="13" type="ORF">BJ554DRAFT_7178</name>
</gene>
<dbReference type="PANTHER" id="PTHR12388">
    <property type="entry name" value="MITOCHONDRIA ASSOCIATED GRANULOCYTE MACROPHAGE CSF SIGNALING MOLECULE"/>
    <property type="match status" value="1"/>
</dbReference>
<dbReference type="GO" id="GO:0030150">
    <property type="term" value="P:protein import into mitochondrial matrix"/>
    <property type="evidence" value="ECO:0007669"/>
    <property type="project" value="InterPro"/>
</dbReference>
<evidence type="ECO:0000256" key="8">
    <source>
        <dbReference type="ARBA" id="ARBA00023010"/>
    </source>
</evidence>
<dbReference type="PANTHER" id="PTHR12388:SF0">
    <property type="entry name" value="MITOCHONDRIAL IMPORT INNER MEMBRANE TRANSLOCASE SUBUNIT TIM16"/>
    <property type="match status" value="1"/>
</dbReference>
<keyword evidence="8" id="KW-0811">Translocation</keyword>
<protein>
    <recommendedName>
        <fullName evidence="4">Mitochondrial import inner membrane translocase subunit TIM16</fullName>
    </recommendedName>
    <alternativeName>
        <fullName evidence="3">Mitochondrial import inner membrane translocase subunit tim16</fullName>
    </alternativeName>
    <alternativeName>
        <fullName evidence="11 12">Presequence translocated-associated motor subunit PAM16</fullName>
    </alternativeName>
</protein>
<comment type="subcellular location">
    <subcellularLocation>
        <location evidence="1">Mitochondrion inner membrane</location>
        <topology evidence="1">Peripheral membrane protein</topology>
    </subcellularLocation>
</comment>
<evidence type="ECO:0000256" key="4">
    <source>
        <dbReference type="ARBA" id="ARBA00020721"/>
    </source>
</evidence>
<evidence type="ECO:0000313" key="13">
    <source>
        <dbReference type="EMBL" id="KAG5463474.1"/>
    </source>
</evidence>
<accession>A0A8H8A1V6</accession>
<evidence type="ECO:0000256" key="9">
    <source>
        <dbReference type="ARBA" id="ARBA00023128"/>
    </source>
</evidence>
<dbReference type="OrthoDB" id="10262892at2759"/>
<organism evidence="13 14">
    <name type="scientific">Olpidium bornovanus</name>
    <dbReference type="NCBI Taxonomy" id="278681"/>
    <lineage>
        <taxon>Eukaryota</taxon>
        <taxon>Fungi</taxon>
        <taxon>Fungi incertae sedis</taxon>
        <taxon>Olpidiomycota</taxon>
        <taxon>Olpidiomycotina</taxon>
        <taxon>Olpidiomycetes</taxon>
        <taxon>Olpidiales</taxon>
        <taxon>Olpidiaceae</taxon>
        <taxon>Olpidium</taxon>
    </lineage>
</organism>
<evidence type="ECO:0000313" key="14">
    <source>
        <dbReference type="Proteomes" id="UP000673691"/>
    </source>
</evidence>
<evidence type="ECO:0000256" key="11">
    <source>
        <dbReference type="ARBA" id="ARBA00030422"/>
    </source>
</evidence>
<reference evidence="13 14" key="1">
    <citation type="journal article" name="Sci. Rep.">
        <title>Genome-scale phylogenetic analyses confirm Olpidium as the closest living zoosporic fungus to the non-flagellated, terrestrial fungi.</title>
        <authorList>
            <person name="Chang Y."/>
            <person name="Rochon D."/>
            <person name="Sekimoto S."/>
            <person name="Wang Y."/>
            <person name="Chovatia M."/>
            <person name="Sandor L."/>
            <person name="Salamov A."/>
            <person name="Grigoriev I.V."/>
            <person name="Stajich J.E."/>
            <person name="Spatafora J.W."/>
        </authorList>
    </citation>
    <scope>NUCLEOTIDE SEQUENCE [LARGE SCALE GENOMIC DNA]</scope>
    <source>
        <strain evidence="13">S191</strain>
    </source>
</reference>
<keyword evidence="5" id="KW-0813">Transport</keyword>
<evidence type="ECO:0000256" key="2">
    <source>
        <dbReference type="ARBA" id="ARBA00008817"/>
    </source>
</evidence>
<dbReference type="EMBL" id="JAEFCI010000544">
    <property type="protein sequence ID" value="KAG5463474.1"/>
    <property type="molecule type" value="Genomic_DNA"/>
</dbReference>
<comment type="caution">
    <text evidence="13">The sequence shown here is derived from an EMBL/GenBank/DDBJ whole genome shotgun (WGS) entry which is preliminary data.</text>
</comment>
<keyword evidence="6" id="KW-0999">Mitochondrion inner membrane</keyword>
<dbReference type="GO" id="GO:0005744">
    <property type="term" value="C:TIM23 mitochondrial import inner membrane translocase complex"/>
    <property type="evidence" value="ECO:0007669"/>
    <property type="project" value="InterPro"/>
</dbReference>